<dbReference type="RefSeq" id="WP_379584538.1">
    <property type="nucleotide sequence ID" value="NZ_JBHSQW010000023.1"/>
</dbReference>
<accession>A0ABW1J206</accession>
<feature type="transmembrane region" description="Helical" evidence="1">
    <location>
        <begin position="15"/>
        <end position="44"/>
    </location>
</feature>
<dbReference type="EMBL" id="JBHSQW010000023">
    <property type="protein sequence ID" value="MFC5994509.1"/>
    <property type="molecule type" value="Genomic_DNA"/>
</dbReference>
<evidence type="ECO:0000313" key="2">
    <source>
        <dbReference type="EMBL" id="MFC5994509.1"/>
    </source>
</evidence>
<dbReference type="Proteomes" id="UP001596302">
    <property type="component" value="Unassembled WGS sequence"/>
</dbReference>
<reference evidence="3" key="1">
    <citation type="journal article" date="2019" name="Int. J. Syst. Evol. Microbiol.">
        <title>The Global Catalogue of Microorganisms (GCM) 10K type strain sequencing project: providing services to taxonomists for standard genome sequencing and annotation.</title>
        <authorList>
            <consortium name="The Broad Institute Genomics Platform"/>
            <consortium name="The Broad Institute Genome Sequencing Center for Infectious Disease"/>
            <person name="Wu L."/>
            <person name="Ma J."/>
        </authorList>
    </citation>
    <scope>NUCLEOTIDE SEQUENCE [LARGE SCALE GENOMIC DNA]</scope>
    <source>
        <strain evidence="3">CCM 8391</strain>
    </source>
</reference>
<sequence length="77" mass="7767">MANVSNDVGLVPGPVVLVLVVALLACRSAWTAALLGAAGAVVGVRLGAARTRRLPPTAFRLLIAAVEVAAKATPILR</sequence>
<name>A0ABW1J206_9PSEU</name>
<evidence type="ECO:0000256" key="1">
    <source>
        <dbReference type="SAM" id="Phobius"/>
    </source>
</evidence>
<keyword evidence="3" id="KW-1185">Reference proteome</keyword>
<gene>
    <name evidence="2" type="ORF">ACFQE5_09835</name>
</gene>
<keyword evidence="1" id="KW-0472">Membrane</keyword>
<keyword evidence="1" id="KW-1133">Transmembrane helix</keyword>
<evidence type="ECO:0000313" key="3">
    <source>
        <dbReference type="Proteomes" id="UP001596302"/>
    </source>
</evidence>
<comment type="caution">
    <text evidence="2">The sequence shown here is derived from an EMBL/GenBank/DDBJ whole genome shotgun (WGS) entry which is preliminary data.</text>
</comment>
<organism evidence="2 3">
    <name type="scientific">Pseudonocardia hispaniensis</name>
    <dbReference type="NCBI Taxonomy" id="904933"/>
    <lineage>
        <taxon>Bacteria</taxon>
        <taxon>Bacillati</taxon>
        <taxon>Actinomycetota</taxon>
        <taxon>Actinomycetes</taxon>
        <taxon>Pseudonocardiales</taxon>
        <taxon>Pseudonocardiaceae</taxon>
        <taxon>Pseudonocardia</taxon>
    </lineage>
</organism>
<proteinExistence type="predicted"/>
<protein>
    <submittedName>
        <fullName evidence="2">Uncharacterized protein</fullName>
    </submittedName>
</protein>
<keyword evidence="1" id="KW-0812">Transmembrane</keyword>